<dbReference type="STRING" id="99656.SAMN05421659_107100"/>
<evidence type="ECO:0000256" key="2">
    <source>
        <dbReference type="ARBA" id="ARBA00013729"/>
    </source>
</evidence>
<evidence type="ECO:0000256" key="9">
    <source>
        <dbReference type="HAMAP-Rule" id="MF_00105"/>
    </source>
</evidence>
<evidence type="ECO:0000313" key="12">
    <source>
        <dbReference type="EMBL" id="SEW23458.1"/>
    </source>
</evidence>
<dbReference type="EMBL" id="FOJI01000007">
    <property type="protein sequence ID" value="SEW23458.1"/>
    <property type="molecule type" value="Genomic_DNA"/>
</dbReference>
<dbReference type="SUPFAM" id="SSF46557">
    <property type="entry name" value="GreA transcript cleavage protein, N-terminal domain"/>
    <property type="match status" value="1"/>
</dbReference>
<dbReference type="AlphaFoldDB" id="A0A1I0Q9A3"/>
<dbReference type="GO" id="GO:0070063">
    <property type="term" value="F:RNA polymerase binding"/>
    <property type="evidence" value="ECO:0007669"/>
    <property type="project" value="InterPro"/>
</dbReference>
<dbReference type="GO" id="GO:0003677">
    <property type="term" value="F:DNA binding"/>
    <property type="evidence" value="ECO:0007669"/>
    <property type="project" value="UniProtKB-UniRule"/>
</dbReference>
<evidence type="ECO:0000256" key="8">
    <source>
        <dbReference type="ARBA" id="ARBA00030776"/>
    </source>
</evidence>
<feature type="domain" description="Transcription elongation factor GreA/GreB C-terminal" evidence="10">
    <location>
        <begin position="81"/>
        <end position="154"/>
    </location>
</feature>
<dbReference type="Gene3D" id="1.10.287.180">
    <property type="entry name" value="Transcription elongation factor, GreA/GreB, N-terminal domain"/>
    <property type="match status" value="1"/>
</dbReference>
<evidence type="ECO:0000256" key="3">
    <source>
        <dbReference type="ARBA" id="ARBA00023015"/>
    </source>
</evidence>
<keyword evidence="6 9" id="KW-0804">Transcription</keyword>
<dbReference type="PIRSF" id="PIRSF006092">
    <property type="entry name" value="GreA_GreB"/>
    <property type="match status" value="1"/>
</dbReference>
<keyword evidence="12" id="KW-0251">Elongation factor</keyword>
<feature type="domain" description="Transcription elongation factor GreA/GreB N-terminal" evidence="11">
    <location>
        <begin position="5"/>
        <end position="73"/>
    </location>
</feature>
<evidence type="ECO:0000259" key="10">
    <source>
        <dbReference type="Pfam" id="PF01272"/>
    </source>
</evidence>
<comment type="function">
    <text evidence="7 9">Necessary for efficient RNA polymerase transcription elongation past template-encoded arresting sites. The arresting sites in DNA have the property of trapping a certain fraction of elongating RNA polymerases that pass through, resulting in locked ternary complexes. Cleavage of the nascent transcript by cleavage factors such as GreA or GreB allows the resumption of elongation from the new 3'terminus. GreA releases sequences of 2 to 3 nucleotides.</text>
</comment>
<accession>A0A1I0Q9A3</accession>
<sequence>MNDQLTKTDIKLIEEEIEYRKLEVRKEALEAVKEARAQGDLSDNFEYYAARRDKNINEGRIRYLERMVRSAVIISEESLIDEVGLSNTVEIYFEEDDITETYKLMTTVRGSSLNGRISVESPLGKAILGHKINDRILINVNDTYGYYIVIKKIENTVDDGTDKIRSH</sequence>
<dbReference type="HAMAP" id="MF_00105">
    <property type="entry name" value="GreA_GreB"/>
    <property type="match status" value="1"/>
</dbReference>
<dbReference type="RefSeq" id="WP_092453681.1">
    <property type="nucleotide sequence ID" value="NZ_FOJI01000007.1"/>
</dbReference>
<dbReference type="PROSITE" id="PS00830">
    <property type="entry name" value="GREAB_2"/>
    <property type="match status" value="1"/>
</dbReference>
<dbReference type="Proteomes" id="UP000199701">
    <property type="component" value="Unassembled WGS sequence"/>
</dbReference>
<dbReference type="InterPro" id="IPR018151">
    <property type="entry name" value="TF_GreA/GreB_CS"/>
</dbReference>
<dbReference type="PANTHER" id="PTHR30437">
    <property type="entry name" value="TRANSCRIPTION ELONGATION FACTOR GREA"/>
    <property type="match status" value="1"/>
</dbReference>
<evidence type="ECO:0000313" key="13">
    <source>
        <dbReference type="Proteomes" id="UP000199701"/>
    </source>
</evidence>
<dbReference type="SUPFAM" id="SSF54534">
    <property type="entry name" value="FKBP-like"/>
    <property type="match status" value="1"/>
</dbReference>
<organism evidence="12 13">
    <name type="scientific">[Clostridium] fimetarium</name>
    <dbReference type="NCBI Taxonomy" id="99656"/>
    <lineage>
        <taxon>Bacteria</taxon>
        <taxon>Bacillati</taxon>
        <taxon>Bacillota</taxon>
        <taxon>Clostridia</taxon>
        <taxon>Lachnospirales</taxon>
        <taxon>Lachnospiraceae</taxon>
    </lineage>
</organism>
<comment type="similarity">
    <text evidence="1 9">Belongs to the GreA/GreB family.</text>
</comment>
<keyword evidence="5 9" id="KW-0238">DNA-binding</keyword>
<dbReference type="GO" id="GO:0006354">
    <property type="term" value="P:DNA-templated transcription elongation"/>
    <property type="evidence" value="ECO:0007669"/>
    <property type="project" value="TreeGrafter"/>
</dbReference>
<protein>
    <recommendedName>
        <fullName evidence="2 9">Transcription elongation factor GreA</fullName>
    </recommendedName>
    <alternativeName>
        <fullName evidence="8 9">Transcript cleavage factor GreA</fullName>
    </alternativeName>
</protein>
<keyword evidence="13" id="KW-1185">Reference proteome</keyword>
<dbReference type="Gene3D" id="3.10.50.30">
    <property type="entry name" value="Transcription elongation factor, GreA/GreB, C-terminal domain"/>
    <property type="match status" value="1"/>
</dbReference>
<evidence type="ECO:0000259" key="11">
    <source>
        <dbReference type="Pfam" id="PF03449"/>
    </source>
</evidence>
<dbReference type="InterPro" id="IPR001437">
    <property type="entry name" value="Tscrpt_elong_fac_GreA/B_C"/>
</dbReference>
<name>A0A1I0Q9A3_9FIRM</name>
<dbReference type="InterPro" id="IPR022691">
    <property type="entry name" value="Tscrpt_elong_fac_GreA/B_N"/>
</dbReference>
<dbReference type="Pfam" id="PF03449">
    <property type="entry name" value="GreA_GreB_N"/>
    <property type="match status" value="1"/>
</dbReference>
<evidence type="ECO:0000256" key="5">
    <source>
        <dbReference type="ARBA" id="ARBA00023125"/>
    </source>
</evidence>
<dbReference type="GO" id="GO:0003746">
    <property type="term" value="F:translation elongation factor activity"/>
    <property type="evidence" value="ECO:0007669"/>
    <property type="project" value="UniProtKB-KW"/>
</dbReference>
<keyword evidence="12" id="KW-0648">Protein biosynthesis</keyword>
<evidence type="ECO:0000256" key="7">
    <source>
        <dbReference type="ARBA" id="ARBA00024916"/>
    </source>
</evidence>
<dbReference type="InterPro" id="IPR023459">
    <property type="entry name" value="Tscrpt_elong_fac_GreA/B_fam"/>
</dbReference>
<keyword evidence="4" id="KW-0175">Coiled coil</keyword>
<dbReference type="Pfam" id="PF01272">
    <property type="entry name" value="GreA_GreB"/>
    <property type="match status" value="1"/>
</dbReference>
<evidence type="ECO:0000256" key="4">
    <source>
        <dbReference type="ARBA" id="ARBA00023054"/>
    </source>
</evidence>
<dbReference type="GO" id="GO:0032784">
    <property type="term" value="P:regulation of DNA-templated transcription elongation"/>
    <property type="evidence" value="ECO:0007669"/>
    <property type="project" value="UniProtKB-UniRule"/>
</dbReference>
<reference evidence="12 13" key="1">
    <citation type="submission" date="2016-10" db="EMBL/GenBank/DDBJ databases">
        <authorList>
            <person name="de Groot N.N."/>
        </authorList>
    </citation>
    <scope>NUCLEOTIDE SEQUENCE [LARGE SCALE GENOMIC DNA]</scope>
    <source>
        <strain evidence="12 13">DSM 9179</strain>
    </source>
</reference>
<evidence type="ECO:0000256" key="6">
    <source>
        <dbReference type="ARBA" id="ARBA00023163"/>
    </source>
</evidence>
<dbReference type="FunFam" id="1.10.287.180:FF:000001">
    <property type="entry name" value="Transcription elongation factor GreA"/>
    <property type="match status" value="1"/>
</dbReference>
<dbReference type="InterPro" id="IPR028624">
    <property type="entry name" value="Tscrpt_elong_fac_GreA/B"/>
</dbReference>
<gene>
    <name evidence="9" type="primary">greA</name>
    <name evidence="12" type="ORF">SAMN05421659_107100</name>
</gene>
<keyword evidence="3 9" id="KW-0805">Transcription regulation</keyword>
<evidence type="ECO:0000256" key="1">
    <source>
        <dbReference type="ARBA" id="ARBA00008213"/>
    </source>
</evidence>
<dbReference type="OrthoDB" id="9808774at2"/>
<dbReference type="InterPro" id="IPR036805">
    <property type="entry name" value="Tscrpt_elong_fac_GreA/B_N_sf"/>
</dbReference>
<dbReference type="InterPro" id="IPR036953">
    <property type="entry name" value="GreA/GreB_C_sf"/>
</dbReference>
<proteinExistence type="inferred from homology"/>
<dbReference type="PANTHER" id="PTHR30437:SF4">
    <property type="entry name" value="TRANSCRIPTION ELONGATION FACTOR GREA"/>
    <property type="match status" value="1"/>
</dbReference>